<organism evidence="3 5">
    <name type="scientific">Didymodactylos carnosus</name>
    <dbReference type="NCBI Taxonomy" id="1234261"/>
    <lineage>
        <taxon>Eukaryota</taxon>
        <taxon>Metazoa</taxon>
        <taxon>Spiralia</taxon>
        <taxon>Gnathifera</taxon>
        <taxon>Rotifera</taxon>
        <taxon>Eurotatoria</taxon>
        <taxon>Bdelloidea</taxon>
        <taxon>Philodinida</taxon>
        <taxon>Philodinidae</taxon>
        <taxon>Didymodactylos</taxon>
    </lineage>
</organism>
<comment type="caution">
    <text evidence="3">The sequence shown here is derived from an EMBL/GenBank/DDBJ whole genome shotgun (WGS) entry which is preliminary data.</text>
</comment>
<keyword evidence="5" id="KW-1185">Reference proteome</keyword>
<feature type="domain" description="PiggyBac transposable element-derived protein" evidence="2">
    <location>
        <begin position="76"/>
        <end position="177"/>
    </location>
</feature>
<dbReference type="PANTHER" id="PTHR46599">
    <property type="entry name" value="PIGGYBAC TRANSPOSABLE ELEMENT-DERIVED PROTEIN 4"/>
    <property type="match status" value="1"/>
</dbReference>
<reference evidence="3" key="1">
    <citation type="submission" date="2021-02" db="EMBL/GenBank/DDBJ databases">
        <authorList>
            <person name="Nowell W R."/>
        </authorList>
    </citation>
    <scope>NUCLEOTIDE SEQUENCE</scope>
</reference>
<evidence type="ECO:0000313" key="3">
    <source>
        <dbReference type="EMBL" id="CAF1226488.1"/>
    </source>
</evidence>
<gene>
    <name evidence="3" type="ORF">GPM918_LOCUS24954</name>
    <name evidence="4" type="ORF">SRO942_LOCUS24958</name>
</gene>
<dbReference type="EMBL" id="CAJNOQ010009499">
    <property type="protein sequence ID" value="CAF1226488.1"/>
    <property type="molecule type" value="Genomic_DNA"/>
</dbReference>
<evidence type="ECO:0000313" key="5">
    <source>
        <dbReference type="Proteomes" id="UP000663829"/>
    </source>
</evidence>
<evidence type="ECO:0000256" key="1">
    <source>
        <dbReference type="SAM" id="MobiDB-lite"/>
    </source>
</evidence>
<name>A0A814YAN9_9BILA</name>
<dbReference type="Proteomes" id="UP000681722">
    <property type="component" value="Unassembled WGS sequence"/>
</dbReference>
<protein>
    <recommendedName>
        <fullName evidence="2">PiggyBac transposable element-derived protein domain-containing protein</fullName>
    </recommendedName>
</protein>
<dbReference type="InterPro" id="IPR029526">
    <property type="entry name" value="PGBD"/>
</dbReference>
<evidence type="ECO:0000259" key="2">
    <source>
        <dbReference type="Pfam" id="PF13843"/>
    </source>
</evidence>
<accession>A0A814YAN9</accession>
<feature type="compositionally biased region" description="Acidic residues" evidence="1">
    <location>
        <begin position="16"/>
        <end position="42"/>
    </location>
</feature>
<feature type="region of interest" description="Disordered" evidence="1">
    <location>
        <begin position="1"/>
        <end position="42"/>
    </location>
</feature>
<dbReference type="EMBL" id="CAJOBC010009503">
    <property type="protein sequence ID" value="CAF3989432.1"/>
    <property type="molecule type" value="Genomic_DNA"/>
</dbReference>
<dbReference type="Pfam" id="PF13843">
    <property type="entry name" value="DDE_Tnp_1_7"/>
    <property type="match status" value="1"/>
</dbReference>
<dbReference type="AlphaFoldDB" id="A0A814YAN9"/>
<dbReference type="PANTHER" id="PTHR46599:SF3">
    <property type="entry name" value="PIGGYBAC TRANSPOSABLE ELEMENT-DERIVED PROTEIN 4"/>
    <property type="match status" value="1"/>
</dbReference>
<proteinExistence type="predicted"/>
<sequence length="267" mass="30658">MNFDQESETSVSSFDDGSDISDDTESDVEMDEESSVVENKDEELEWNWSEDFIPSTNFSSAEIKGYTTIPLTESVDPIDIFNKFFTTDIIDMIVTQTNVYGEKKSLAKGSPNNWQKVNENNIRCFLGVLIIMGLHRVPRLRDYWSRNKVFYTEMIANVMPRNEFYQLFSALHLNEAFDSEELSSLSPPDYLLSDLIVDSIIILDGAHDEPNFKKFIRSFYSSFSHITFNVECKEMVTSIASSTFSSTSTKQYLTVMEQIVMLNDKKD</sequence>
<dbReference type="Proteomes" id="UP000663829">
    <property type="component" value="Unassembled WGS sequence"/>
</dbReference>
<dbReference type="OrthoDB" id="118105at2759"/>
<evidence type="ECO:0000313" key="4">
    <source>
        <dbReference type="EMBL" id="CAF3989432.1"/>
    </source>
</evidence>